<accession>A0AAV5U265</accession>
<keyword evidence="2" id="KW-0732">Signal</keyword>
<comment type="caution">
    <text evidence="3">The sequence shown here is derived from an EMBL/GenBank/DDBJ whole genome shotgun (WGS) entry which is preliminary data.</text>
</comment>
<evidence type="ECO:0008006" key="5">
    <source>
        <dbReference type="Google" id="ProtNLM"/>
    </source>
</evidence>
<evidence type="ECO:0000313" key="4">
    <source>
        <dbReference type="Proteomes" id="UP001432027"/>
    </source>
</evidence>
<reference evidence="3" key="1">
    <citation type="submission" date="2023-10" db="EMBL/GenBank/DDBJ databases">
        <title>Genome assembly of Pristionchus species.</title>
        <authorList>
            <person name="Yoshida K."/>
            <person name="Sommer R.J."/>
        </authorList>
    </citation>
    <scope>NUCLEOTIDE SEQUENCE</scope>
    <source>
        <strain evidence="3">RS0144</strain>
    </source>
</reference>
<feature type="region of interest" description="Disordered" evidence="1">
    <location>
        <begin position="45"/>
        <end position="67"/>
    </location>
</feature>
<sequence>MIIRVLVAISLCSIVLCKIAENDTLLPVMRIKEVQTGYLAWPDKQLGKEEEEGPVTTACTPKNEDEAERRVEGMLNTMEGESFENSKPENKTEMIEEEFVKVSFKPSC</sequence>
<evidence type="ECO:0000256" key="2">
    <source>
        <dbReference type="SAM" id="SignalP"/>
    </source>
</evidence>
<gene>
    <name evidence="3" type="ORF">PENTCL1PPCAC_23036</name>
</gene>
<proteinExistence type="predicted"/>
<evidence type="ECO:0000256" key="1">
    <source>
        <dbReference type="SAM" id="MobiDB-lite"/>
    </source>
</evidence>
<organism evidence="3 4">
    <name type="scientific">Pristionchus entomophagus</name>
    <dbReference type="NCBI Taxonomy" id="358040"/>
    <lineage>
        <taxon>Eukaryota</taxon>
        <taxon>Metazoa</taxon>
        <taxon>Ecdysozoa</taxon>
        <taxon>Nematoda</taxon>
        <taxon>Chromadorea</taxon>
        <taxon>Rhabditida</taxon>
        <taxon>Rhabditina</taxon>
        <taxon>Diplogasteromorpha</taxon>
        <taxon>Diplogasteroidea</taxon>
        <taxon>Neodiplogasteridae</taxon>
        <taxon>Pristionchus</taxon>
    </lineage>
</organism>
<evidence type="ECO:0000313" key="3">
    <source>
        <dbReference type="EMBL" id="GMT00862.1"/>
    </source>
</evidence>
<dbReference type="EMBL" id="BTSX01000005">
    <property type="protein sequence ID" value="GMT00862.1"/>
    <property type="molecule type" value="Genomic_DNA"/>
</dbReference>
<feature type="signal peptide" evidence="2">
    <location>
        <begin position="1"/>
        <end position="17"/>
    </location>
</feature>
<name>A0AAV5U265_9BILA</name>
<dbReference type="Proteomes" id="UP001432027">
    <property type="component" value="Unassembled WGS sequence"/>
</dbReference>
<dbReference type="AlphaFoldDB" id="A0AAV5U265"/>
<feature type="chain" id="PRO_5043585390" description="Secreted protein" evidence="2">
    <location>
        <begin position="18"/>
        <end position="108"/>
    </location>
</feature>
<feature type="non-terminal residue" evidence="3">
    <location>
        <position position="108"/>
    </location>
</feature>
<protein>
    <recommendedName>
        <fullName evidence="5">Secreted protein</fullName>
    </recommendedName>
</protein>
<keyword evidence="4" id="KW-1185">Reference proteome</keyword>